<dbReference type="Proteomes" id="UP001056120">
    <property type="component" value="Linkage Group LG10"/>
</dbReference>
<comment type="caution">
    <text evidence="1">The sequence shown here is derived from an EMBL/GenBank/DDBJ whole genome shotgun (WGS) entry which is preliminary data.</text>
</comment>
<protein>
    <submittedName>
        <fullName evidence="1">Uncharacterized protein</fullName>
    </submittedName>
</protein>
<dbReference type="EMBL" id="CM042027">
    <property type="protein sequence ID" value="KAI3800840.1"/>
    <property type="molecule type" value="Genomic_DNA"/>
</dbReference>
<gene>
    <name evidence="1" type="ORF">L1987_28937</name>
</gene>
<proteinExistence type="predicted"/>
<organism evidence="1 2">
    <name type="scientific">Smallanthus sonchifolius</name>
    <dbReference type="NCBI Taxonomy" id="185202"/>
    <lineage>
        <taxon>Eukaryota</taxon>
        <taxon>Viridiplantae</taxon>
        <taxon>Streptophyta</taxon>
        <taxon>Embryophyta</taxon>
        <taxon>Tracheophyta</taxon>
        <taxon>Spermatophyta</taxon>
        <taxon>Magnoliopsida</taxon>
        <taxon>eudicotyledons</taxon>
        <taxon>Gunneridae</taxon>
        <taxon>Pentapetalae</taxon>
        <taxon>asterids</taxon>
        <taxon>campanulids</taxon>
        <taxon>Asterales</taxon>
        <taxon>Asteraceae</taxon>
        <taxon>Asteroideae</taxon>
        <taxon>Heliantheae alliance</taxon>
        <taxon>Millerieae</taxon>
        <taxon>Smallanthus</taxon>
    </lineage>
</organism>
<sequence length="77" mass="8996">MKTDLRTVVRIGEEIKTLKLIFNYISGGRIEVEVRSEPKWITTKAKEKQMKHLKLKHIYIDISSTMPPPCHLLVHLN</sequence>
<name>A0ACB9I0E3_9ASTR</name>
<evidence type="ECO:0000313" key="1">
    <source>
        <dbReference type="EMBL" id="KAI3800840.1"/>
    </source>
</evidence>
<reference evidence="2" key="1">
    <citation type="journal article" date="2022" name="Mol. Ecol. Resour.">
        <title>The genomes of chicory, endive, great burdock and yacon provide insights into Asteraceae palaeo-polyploidization history and plant inulin production.</title>
        <authorList>
            <person name="Fan W."/>
            <person name="Wang S."/>
            <person name="Wang H."/>
            <person name="Wang A."/>
            <person name="Jiang F."/>
            <person name="Liu H."/>
            <person name="Zhao H."/>
            <person name="Xu D."/>
            <person name="Zhang Y."/>
        </authorList>
    </citation>
    <scope>NUCLEOTIDE SEQUENCE [LARGE SCALE GENOMIC DNA]</scope>
    <source>
        <strain evidence="2">cv. Yunnan</strain>
    </source>
</reference>
<keyword evidence="2" id="KW-1185">Reference proteome</keyword>
<reference evidence="1 2" key="2">
    <citation type="journal article" date="2022" name="Mol. Ecol. Resour.">
        <title>The genomes of chicory, endive, great burdock and yacon provide insights into Asteraceae paleo-polyploidization history and plant inulin production.</title>
        <authorList>
            <person name="Fan W."/>
            <person name="Wang S."/>
            <person name="Wang H."/>
            <person name="Wang A."/>
            <person name="Jiang F."/>
            <person name="Liu H."/>
            <person name="Zhao H."/>
            <person name="Xu D."/>
            <person name="Zhang Y."/>
        </authorList>
    </citation>
    <scope>NUCLEOTIDE SEQUENCE [LARGE SCALE GENOMIC DNA]</scope>
    <source>
        <strain evidence="2">cv. Yunnan</strain>
        <tissue evidence="1">Leaves</tissue>
    </source>
</reference>
<accession>A0ACB9I0E3</accession>
<evidence type="ECO:0000313" key="2">
    <source>
        <dbReference type="Proteomes" id="UP001056120"/>
    </source>
</evidence>